<dbReference type="AlphaFoldDB" id="A0A5A7N8R4"/>
<reference evidence="2 3" key="1">
    <citation type="submission" date="2019-09" db="EMBL/GenBank/DDBJ databases">
        <title>NBRP : Genome information of microbial organism related human and environment.</title>
        <authorList>
            <person name="Hattori M."/>
            <person name="Oshima K."/>
            <person name="Inaba H."/>
            <person name="Suda W."/>
            <person name="Sakamoto M."/>
            <person name="Iino T."/>
            <person name="Kitahara M."/>
            <person name="Oshida Y."/>
            <person name="Iida T."/>
            <person name="Kudo T."/>
            <person name="Itoh T."/>
            <person name="Ohkuma M."/>
        </authorList>
    </citation>
    <scope>NUCLEOTIDE SEQUENCE [LARGE SCALE GENOMIC DNA]</scope>
    <source>
        <strain evidence="2 3">Q-1</strain>
    </source>
</reference>
<organism evidence="2 3">
    <name type="scientific">Iodidimonas nitroreducens</name>
    <dbReference type="NCBI Taxonomy" id="1236968"/>
    <lineage>
        <taxon>Bacteria</taxon>
        <taxon>Pseudomonadati</taxon>
        <taxon>Pseudomonadota</taxon>
        <taxon>Alphaproteobacteria</taxon>
        <taxon>Iodidimonadales</taxon>
        <taxon>Iodidimonadaceae</taxon>
        <taxon>Iodidimonas</taxon>
    </lineage>
</organism>
<sequence length="83" mass="8297">MGAKMTALGMKRGAASVLAAILSGMVMAAPVDAAVIASHDYNLFSHPDGNQAPPIYACALMGSSAFSPVAAGHPMCGPLPLPM</sequence>
<feature type="signal peptide" evidence="1">
    <location>
        <begin position="1"/>
        <end position="28"/>
    </location>
</feature>
<dbReference type="Proteomes" id="UP000324996">
    <property type="component" value="Unassembled WGS sequence"/>
</dbReference>
<accession>A0A5A7N8R4</accession>
<name>A0A5A7N8R4_9PROT</name>
<dbReference type="EMBL" id="BKCN01000003">
    <property type="protein sequence ID" value="GER03396.1"/>
    <property type="molecule type" value="Genomic_DNA"/>
</dbReference>
<feature type="chain" id="PRO_5023009086" evidence="1">
    <location>
        <begin position="29"/>
        <end position="83"/>
    </location>
</feature>
<protein>
    <submittedName>
        <fullName evidence="2">Uncharacterized protein</fullName>
    </submittedName>
</protein>
<keyword evidence="1" id="KW-0732">Signal</keyword>
<evidence type="ECO:0000256" key="1">
    <source>
        <dbReference type="SAM" id="SignalP"/>
    </source>
</evidence>
<comment type="caution">
    <text evidence="2">The sequence shown here is derived from an EMBL/GenBank/DDBJ whole genome shotgun (WGS) entry which is preliminary data.</text>
</comment>
<keyword evidence="3" id="KW-1185">Reference proteome</keyword>
<evidence type="ECO:0000313" key="2">
    <source>
        <dbReference type="EMBL" id="GER03396.1"/>
    </source>
</evidence>
<gene>
    <name evidence="2" type="ORF">JCM17846_10780</name>
</gene>
<evidence type="ECO:0000313" key="3">
    <source>
        <dbReference type="Proteomes" id="UP000324996"/>
    </source>
</evidence>
<proteinExistence type="predicted"/>